<dbReference type="EMBL" id="HBIV01020921">
    <property type="protein sequence ID" value="CAE0663464.1"/>
    <property type="molecule type" value="Transcribed_RNA"/>
</dbReference>
<sequence length="202" mass="21780">MAATLIAALLLVACSLSGASNVHIRSRPGGIGVGYCLRASQSSPSSLALAPSATSPRRSRNPAFISSSRRRRISVGADSREPGTPDEDVNPYEKLQMEAERQRRLNQDIPDTEISLDVISFGSAKEAFDSFLIADFFFVCASLVWLAAGVAAKFVFKTEAVYLAWYALWPLVFQPAIGFLMMGAIGSGVAGWWADQQAEKDS</sequence>
<keyword evidence="3" id="KW-0732">Signal</keyword>
<protein>
    <submittedName>
        <fullName evidence="4">Uncharacterized protein</fullName>
    </submittedName>
</protein>
<evidence type="ECO:0000256" key="1">
    <source>
        <dbReference type="SAM" id="MobiDB-lite"/>
    </source>
</evidence>
<feature type="chain" id="PRO_5031392963" evidence="3">
    <location>
        <begin position="20"/>
        <end position="202"/>
    </location>
</feature>
<evidence type="ECO:0000256" key="2">
    <source>
        <dbReference type="SAM" id="Phobius"/>
    </source>
</evidence>
<feature type="signal peptide" evidence="3">
    <location>
        <begin position="1"/>
        <end position="19"/>
    </location>
</feature>
<keyword evidence="2" id="KW-0812">Transmembrane</keyword>
<feature type="region of interest" description="Disordered" evidence="1">
    <location>
        <begin position="69"/>
        <end position="90"/>
    </location>
</feature>
<dbReference type="AlphaFoldDB" id="A0A7S4DQE3"/>
<keyword evidence="2" id="KW-1133">Transmembrane helix</keyword>
<name>A0A7S4DQE3_9EUKA</name>
<keyword evidence="2" id="KW-0472">Membrane</keyword>
<gene>
    <name evidence="4" type="ORF">LGLO00237_LOCUS15066</name>
</gene>
<feature type="transmembrane region" description="Helical" evidence="2">
    <location>
        <begin position="168"/>
        <end position="194"/>
    </location>
</feature>
<reference evidence="4" key="1">
    <citation type="submission" date="2021-01" db="EMBL/GenBank/DDBJ databases">
        <authorList>
            <person name="Corre E."/>
            <person name="Pelletier E."/>
            <person name="Niang G."/>
            <person name="Scheremetjew M."/>
            <person name="Finn R."/>
            <person name="Kale V."/>
            <person name="Holt S."/>
            <person name="Cochrane G."/>
            <person name="Meng A."/>
            <person name="Brown T."/>
            <person name="Cohen L."/>
        </authorList>
    </citation>
    <scope>NUCLEOTIDE SEQUENCE</scope>
    <source>
        <strain evidence="4">CCCM811</strain>
    </source>
</reference>
<proteinExistence type="predicted"/>
<accession>A0A7S4DQE3</accession>
<feature type="transmembrane region" description="Helical" evidence="2">
    <location>
        <begin position="136"/>
        <end position="156"/>
    </location>
</feature>
<evidence type="ECO:0000256" key="3">
    <source>
        <dbReference type="SAM" id="SignalP"/>
    </source>
</evidence>
<organism evidence="4">
    <name type="scientific">Lotharella globosa</name>
    <dbReference type="NCBI Taxonomy" id="91324"/>
    <lineage>
        <taxon>Eukaryota</taxon>
        <taxon>Sar</taxon>
        <taxon>Rhizaria</taxon>
        <taxon>Cercozoa</taxon>
        <taxon>Chlorarachniophyceae</taxon>
        <taxon>Lotharella</taxon>
    </lineage>
</organism>
<evidence type="ECO:0000313" key="4">
    <source>
        <dbReference type="EMBL" id="CAE0663464.1"/>
    </source>
</evidence>